<accession>A0A1U7SAJ1</accession>
<keyword evidence="9" id="KW-1015">Disulfide bond</keyword>
<keyword evidence="6 14" id="KW-1133">Transmembrane helix</keyword>
<dbReference type="InParanoid" id="A0A1U7SAJ1"/>
<proteinExistence type="inferred from homology"/>
<dbReference type="GO" id="GO:0004930">
    <property type="term" value="F:G protein-coupled receptor activity"/>
    <property type="evidence" value="ECO:0007669"/>
    <property type="project" value="UniProtKB-KW"/>
</dbReference>
<evidence type="ECO:0000256" key="11">
    <source>
        <dbReference type="ARBA" id="ARBA00023180"/>
    </source>
</evidence>
<keyword evidence="7 13" id="KW-0297">G-protein coupled receptor</keyword>
<dbReference type="eggNOG" id="ENOG502QVH7">
    <property type="taxonomic scope" value="Eukaryota"/>
</dbReference>
<dbReference type="GO" id="GO:0004984">
    <property type="term" value="F:olfactory receptor activity"/>
    <property type="evidence" value="ECO:0007669"/>
    <property type="project" value="InterPro"/>
</dbReference>
<protein>
    <recommendedName>
        <fullName evidence="14">Olfactory receptor</fullName>
    </recommendedName>
</protein>
<feature type="transmembrane region" description="Helical" evidence="14">
    <location>
        <begin position="160"/>
        <end position="182"/>
    </location>
</feature>
<dbReference type="PROSITE" id="PS00237">
    <property type="entry name" value="G_PROTEIN_RECEP_F1_1"/>
    <property type="match status" value="1"/>
</dbReference>
<evidence type="ECO:0000256" key="10">
    <source>
        <dbReference type="ARBA" id="ARBA00023170"/>
    </source>
</evidence>
<dbReference type="PANTHER" id="PTHR24242:SF227">
    <property type="entry name" value="OLFACTORY RECEPTOR"/>
    <property type="match status" value="1"/>
</dbReference>
<feature type="transmembrane region" description="Helical" evidence="14">
    <location>
        <begin position="78"/>
        <end position="100"/>
    </location>
</feature>
<feature type="transmembrane region" description="Helical" evidence="14">
    <location>
        <begin position="216"/>
        <end position="240"/>
    </location>
</feature>
<keyword evidence="11" id="KW-0325">Glycoprotein</keyword>
<dbReference type="FunFam" id="1.20.1070.10:FF:000001">
    <property type="entry name" value="Olfactory receptor"/>
    <property type="match status" value="1"/>
</dbReference>
<dbReference type="Pfam" id="PF13853">
    <property type="entry name" value="7tm_4"/>
    <property type="match status" value="1"/>
</dbReference>
<dbReference type="Gene3D" id="1.20.1070.10">
    <property type="entry name" value="Rhodopsin 7-helix transmembrane proteins"/>
    <property type="match status" value="1"/>
</dbReference>
<evidence type="ECO:0000313" key="17">
    <source>
        <dbReference type="RefSeq" id="XP_006037759.2"/>
    </source>
</evidence>
<evidence type="ECO:0000256" key="12">
    <source>
        <dbReference type="ARBA" id="ARBA00023224"/>
    </source>
</evidence>
<dbReference type="GO" id="GO:0005886">
    <property type="term" value="C:plasma membrane"/>
    <property type="evidence" value="ECO:0007669"/>
    <property type="project" value="UniProtKB-SubCell"/>
</dbReference>
<dbReference type="RefSeq" id="XP_006037759.2">
    <property type="nucleotide sequence ID" value="XM_006037697.3"/>
</dbReference>
<feature type="domain" description="G-protein coupled receptors family 1 profile" evidence="15">
    <location>
        <begin position="58"/>
        <end position="307"/>
    </location>
</feature>
<dbReference type="SUPFAM" id="SSF81321">
    <property type="entry name" value="Family A G protein-coupled receptor-like"/>
    <property type="match status" value="1"/>
</dbReference>
<feature type="transmembrane region" description="Helical" evidence="14">
    <location>
        <begin position="120"/>
        <end position="139"/>
    </location>
</feature>
<dbReference type="Proteomes" id="UP000189705">
    <property type="component" value="Unplaced"/>
</dbReference>
<dbReference type="AlphaFoldDB" id="A0A1U7SAJ1"/>
<feature type="transmembrane region" description="Helical" evidence="14">
    <location>
        <begin position="292"/>
        <end position="310"/>
    </location>
</feature>
<evidence type="ECO:0000256" key="2">
    <source>
        <dbReference type="ARBA" id="ARBA00022475"/>
    </source>
</evidence>
<name>A0A1U7SAJ1_ALLSI</name>
<reference evidence="17" key="1">
    <citation type="submission" date="2025-08" db="UniProtKB">
        <authorList>
            <consortium name="RefSeq"/>
        </authorList>
    </citation>
    <scope>IDENTIFICATION</scope>
</reference>
<feature type="transmembrane region" description="Helical" evidence="14">
    <location>
        <begin position="261"/>
        <end position="280"/>
    </location>
</feature>
<keyword evidence="8 14" id="KW-0472">Membrane</keyword>
<evidence type="ECO:0000256" key="6">
    <source>
        <dbReference type="ARBA" id="ARBA00022989"/>
    </source>
</evidence>
<comment type="similarity">
    <text evidence="13">Belongs to the G-protein coupled receptor 1 family.</text>
</comment>
<feature type="transmembrane region" description="Helical" evidence="14">
    <location>
        <begin position="41"/>
        <end position="66"/>
    </location>
</feature>
<evidence type="ECO:0000256" key="8">
    <source>
        <dbReference type="ARBA" id="ARBA00023136"/>
    </source>
</evidence>
<evidence type="ECO:0000313" key="16">
    <source>
        <dbReference type="Proteomes" id="UP000189705"/>
    </source>
</evidence>
<evidence type="ECO:0000256" key="3">
    <source>
        <dbReference type="ARBA" id="ARBA00022606"/>
    </source>
</evidence>
<evidence type="ECO:0000256" key="9">
    <source>
        <dbReference type="ARBA" id="ARBA00023157"/>
    </source>
</evidence>
<dbReference type="InterPro" id="IPR050939">
    <property type="entry name" value="Olfactory_GPCR1"/>
</dbReference>
<dbReference type="PRINTS" id="PR00237">
    <property type="entry name" value="GPCRRHODOPSN"/>
</dbReference>
<keyword evidence="12 13" id="KW-0807">Transducer</keyword>
<keyword evidence="16" id="KW-1185">Reference proteome</keyword>
<evidence type="ECO:0000256" key="4">
    <source>
        <dbReference type="ARBA" id="ARBA00022692"/>
    </source>
</evidence>
<keyword evidence="5 14" id="KW-0552">Olfaction</keyword>
<dbReference type="InterPro" id="IPR017452">
    <property type="entry name" value="GPCR_Rhodpsn_7TM"/>
</dbReference>
<keyword evidence="3 14" id="KW-0716">Sensory transduction</keyword>
<dbReference type="InterPro" id="IPR000276">
    <property type="entry name" value="GPCR_Rhodpsn"/>
</dbReference>
<keyword evidence="2 14" id="KW-1003">Cell membrane</keyword>
<evidence type="ECO:0000259" key="15">
    <source>
        <dbReference type="PROSITE" id="PS50262"/>
    </source>
</evidence>
<evidence type="ECO:0000256" key="14">
    <source>
        <dbReference type="RuleBase" id="RU363047"/>
    </source>
</evidence>
<dbReference type="PANTHER" id="PTHR24242">
    <property type="entry name" value="G-PROTEIN COUPLED RECEPTOR"/>
    <property type="match status" value="1"/>
</dbReference>
<keyword evidence="4 13" id="KW-0812">Transmembrane</keyword>
<gene>
    <name evidence="17" type="primary">LOC102367917</name>
</gene>
<dbReference type="InterPro" id="IPR000725">
    <property type="entry name" value="Olfact_rcpt"/>
</dbReference>
<evidence type="ECO:0000256" key="7">
    <source>
        <dbReference type="ARBA" id="ARBA00023040"/>
    </source>
</evidence>
<evidence type="ECO:0000256" key="13">
    <source>
        <dbReference type="RuleBase" id="RU000688"/>
    </source>
</evidence>
<keyword evidence="10 13" id="KW-0675">Receptor</keyword>
<sequence length="326" mass="36507">MPSLDVSEQKIQVSTMNPENATKPVTEFILLGFPSLEQKNRILLCILLSLAYTVTLAGNLCIVWAVVRDPRLNCLPMYVLLGNFSFLETCYVTATVPRMISDLATPQGDVISFQGCFLQFYFFFSMGAAECFSLAAMALDRYLAICHPLHYSSFMSQQPCLVLVASCWFLGFLWFIVPIVFISKVPFCGPNILDHFMCDPVLLLATFCIPAPRTKLSCYVLCCLLIFTTFLFILTSYVMVLRAAFRLPEGSGRRKAFSTCTSHLAVVGLFYTSVMATYIIPSAPGSNGKVVTLFYVLVTPLLNPLIYSLRNREMKEALRRTLLGKR</sequence>
<comment type="subcellular location">
    <subcellularLocation>
        <location evidence="1 14">Cell membrane</location>
        <topology evidence="1 14">Multi-pass membrane protein</topology>
    </subcellularLocation>
</comment>
<dbReference type="PROSITE" id="PS50262">
    <property type="entry name" value="G_PROTEIN_RECEP_F1_2"/>
    <property type="match status" value="1"/>
</dbReference>
<dbReference type="GeneID" id="102367917"/>
<organism evidence="16 17">
    <name type="scientific">Alligator sinensis</name>
    <name type="common">Chinese alligator</name>
    <dbReference type="NCBI Taxonomy" id="38654"/>
    <lineage>
        <taxon>Eukaryota</taxon>
        <taxon>Metazoa</taxon>
        <taxon>Chordata</taxon>
        <taxon>Craniata</taxon>
        <taxon>Vertebrata</taxon>
        <taxon>Euteleostomi</taxon>
        <taxon>Archelosauria</taxon>
        <taxon>Archosauria</taxon>
        <taxon>Crocodylia</taxon>
        <taxon>Alligatoridae</taxon>
        <taxon>Alligatorinae</taxon>
        <taxon>Alligator</taxon>
    </lineage>
</organism>
<evidence type="ECO:0000256" key="1">
    <source>
        <dbReference type="ARBA" id="ARBA00004651"/>
    </source>
</evidence>
<evidence type="ECO:0000256" key="5">
    <source>
        <dbReference type="ARBA" id="ARBA00022725"/>
    </source>
</evidence>
<dbReference type="KEGG" id="asn:102367917"/>
<dbReference type="PRINTS" id="PR00245">
    <property type="entry name" value="OLFACTORYR"/>
</dbReference>